<organism evidence="1 2">
    <name type="scientific">Bernardetia litoralis (strain ATCC 23117 / DSM 6794 / NBRC 15988 / NCIMB 1366 / Fx l1 / Sio-4)</name>
    <name type="common">Flexibacter litoralis</name>
    <dbReference type="NCBI Taxonomy" id="880071"/>
    <lineage>
        <taxon>Bacteria</taxon>
        <taxon>Pseudomonadati</taxon>
        <taxon>Bacteroidota</taxon>
        <taxon>Cytophagia</taxon>
        <taxon>Cytophagales</taxon>
        <taxon>Bernardetiaceae</taxon>
        <taxon>Bernardetia</taxon>
    </lineage>
</organism>
<accession>I4AM41</accession>
<dbReference type="OrthoDB" id="882485at2"/>
<reference evidence="2" key="1">
    <citation type="submission" date="2012-06" db="EMBL/GenBank/DDBJ databases">
        <title>The complete genome of Flexibacter litoralis DSM 6794.</title>
        <authorList>
            <person name="Lucas S."/>
            <person name="Copeland A."/>
            <person name="Lapidus A."/>
            <person name="Glavina del Rio T."/>
            <person name="Dalin E."/>
            <person name="Tice H."/>
            <person name="Bruce D."/>
            <person name="Goodwin L."/>
            <person name="Pitluck S."/>
            <person name="Peters L."/>
            <person name="Ovchinnikova G."/>
            <person name="Lu M."/>
            <person name="Kyrpides N."/>
            <person name="Mavromatis K."/>
            <person name="Ivanova N."/>
            <person name="Brettin T."/>
            <person name="Detter J.C."/>
            <person name="Han C."/>
            <person name="Larimer F."/>
            <person name="Land M."/>
            <person name="Hauser L."/>
            <person name="Markowitz V."/>
            <person name="Cheng J.-F."/>
            <person name="Hugenholtz P."/>
            <person name="Woyke T."/>
            <person name="Wu D."/>
            <person name="Spring S."/>
            <person name="Lang E."/>
            <person name="Kopitz M."/>
            <person name="Brambilla E."/>
            <person name="Klenk H.-P."/>
            <person name="Eisen J.A."/>
        </authorList>
    </citation>
    <scope>NUCLEOTIDE SEQUENCE [LARGE SCALE GENOMIC DNA]</scope>
    <source>
        <strain evidence="2">ATCC 23117 / DSM 6794 / NBRC 15988 / NCIMB 1366 / Sio-4</strain>
    </source>
</reference>
<dbReference type="Proteomes" id="UP000006054">
    <property type="component" value="Chromosome"/>
</dbReference>
<dbReference type="RefSeq" id="WP_014798463.1">
    <property type="nucleotide sequence ID" value="NC_018018.1"/>
</dbReference>
<sequence>MKEELKDESQNIFLQVEPLLDRNIMYSNWIGTDLTIDQIKEGGALILKQIAEHKTSFIMSDNRQLIGGWDMVVIDAWIADHWMPKVIEAGVKKFAHLLPNELFTELSAEFMKDNTEELEGDFKLRLFHSQEEAEKWLAE</sequence>
<dbReference type="AlphaFoldDB" id="I4AM41"/>
<evidence type="ECO:0008006" key="3">
    <source>
        <dbReference type="Google" id="ProtNLM"/>
    </source>
</evidence>
<protein>
    <recommendedName>
        <fullName evidence="3">STAS/SEC14 domain-containing protein</fullName>
    </recommendedName>
</protein>
<evidence type="ECO:0000313" key="2">
    <source>
        <dbReference type="Proteomes" id="UP000006054"/>
    </source>
</evidence>
<dbReference type="STRING" id="880071.Fleli_2669"/>
<dbReference type="eggNOG" id="ENOG5033D2E">
    <property type="taxonomic scope" value="Bacteria"/>
</dbReference>
<name>I4AM41_BERLS</name>
<dbReference type="HOGENOM" id="CLU_128678_3_0_10"/>
<proteinExistence type="predicted"/>
<evidence type="ECO:0000313" key="1">
    <source>
        <dbReference type="EMBL" id="AFM05026.1"/>
    </source>
</evidence>
<keyword evidence="2" id="KW-1185">Reference proteome</keyword>
<dbReference type="KEGG" id="fli:Fleli_2669"/>
<dbReference type="EMBL" id="CP003345">
    <property type="protein sequence ID" value="AFM05026.1"/>
    <property type="molecule type" value="Genomic_DNA"/>
</dbReference>
<gene>
    <name evidence="1" type="ordered locus">Fleli_2669</name>
</gene>